<dbReference type="PROSITE" id="PS50927">
    <property type="entry name" value="BULB_LECTIN"/>
    <property type="match status" value="2"/>
</dbReference>
<keyword evidence="25" id="KW-1185">Reference proteome</keyword>
<feature type="domain" description="Protein kinase" evidence="22">
    <location>
        <begin position="701"/>
        <end position="987"/>
    </location>
</feature>
<feature type="domain" description="Bulb-type lectin" evidence="23">
    <location>
        <begin position="49"/>
        <end position="176"/>
    </location>
</feature>
<keyword evidence="12" id="KW-0067">ATP-binding</keyword>
<dbReference type="InterPro" id="IPR036426">
    <property type="entry name" value="Bulb-type_lectin_dom_sf"/>
</dbReference>
<evidence type="ECO:0000256" key="3">
    <source>
        <dbReference type="ARBA" id="ARBA00022475"/>
    </source>
</evidence>
<sequence>MKTRAQTSIGPTMISSSQAEFYMLNPMFKSLLLSCFLLLLLPLCSCRDHITLEHPIRDIPGDTLVSEGKTFELGFFTPGGSSDPGRRYIGIWYHGSNPPTVVWVANRTNPVSNGTGIFHIVDDGNLVVSTRDNNKSQWTTALGVPSNSRSIVVKLMDSGNLILSNVSGDGKPTTLWQSFDYPTDTFLPGMKMDEGLHLTSWKKEDDPARGFYVFQLDPDVRHHYMIKNQSSPYWKSATYRTYSSDWFLVVTDLLSNSTGSSPERSKYYPKNYSRIRDWRNTRVTLTFDGKVQLLKQDPGKDQWDPKWSEPDRCGVLDVCGNFASCNKENISPCRCLPGFEPKTSYDSPQGLECGSTTPYGDHFLDLMMMKAGNPDDEVAKNASECMEHCRTTPKCRAFSYEENDNERTRESKCWVWSGDIENIQEFTADGRNLSIRVSPENVRGGCGNCGTTIIPYPLSKGQKCGDPSYSGFSCNVSTGQVYFNTSNGPFRVTGINASALSFTIAVNSADYCTRGSSNITLQPGQSSQFRIGRCRSIQDPLLLSTQLTEVLITYSPPREPLCNSNKDCLDFPSSSCDAGYEGANRCRCISRFKWNTTSLNCTSANGDDADNNKLLYLIFTVVVAIILVGMCAFYYTRRMSANEQEQVQRESISGNIALRLYDSEKRVKEWISSSQFGEDDKKRIDVPFFDLEIILEATNNFSDESKLGQGGFGPVYKGKFPGGQEIAVKRLSSGSGQGLEEFKSEVMLIAKLQHRNLVRLLGYCIEGDEKILLYEYMPNKSLDSFIFDRTRCVLLTWQMRLEIILGITRGMLYLHQDSRLRIIHRDLKTSNVLLDEEMNPKISDFGLARIFEGKQTEATTQRVIGTYGYMSPEYALDGFFSIKSDVFSFGVVVLEIISGKRNTGFYQAEGQINLLSHAWRLWTENNALNLMDHVLEETCNGDEVVKCINVALLCLQEDPNDRPTMSNVLFMLGGEITTLPTPKQPAFALKPSLSSTGSSSTRPDSSFIISSSMEQGRIPYKLEAISPDRLSHRMNKYRATDHCMLRDMLFLYIFLQFLLLSVRFSQGIDTMTLGTAISDGQEETLVSAGRVFELGFFSPGTSGSGRYVGIWYYDVNPRTVVWVANRENPLSDTSGVFRLGVNGNLGLSSEAGGSLWSTALKANGSSHRSAKLMDSGNLVLSETFENGRVEVLWQSFSFPTDTLLPGMVMGKEFKLTSWKAPDDPSLGDITFRQDQDIDNQFIIQTMKPSPYWESGVSWKLVPDSVPSPISSLLTSFSSNIDQKRNLSNARLTVSFDGKLQYFIRNSGTKHWNLSWFEPRDRCHEFNFCGNSSICNSGRIPMCGCLPGFRPQDGDTSQGCKQISPLCGKDTNSTAFQSLKLLKVGTPNFENETTHPTECKDKCLSSCECRAYSYTYNESSATRKCWLWLQDLDNIQEDTENGRDVYVRVEHLASTTGSLHKGRPRYIIYLVATPVLVIAVGALLFMWRKSVRKRATTGDIPKDLAFHLYASERRIQEWMNSGEHTKDNKESMNIPFLDMQVILEATNYFSDENKLGQGGFGPVYKAMIHFGQFPGGQEIAVKRLSSDSGQGLEQFKNEVMLIAQLQHRNLVKLLGFCTKEEEKLLLYEYMPNKSLDSFIFDRTRCMLLDWEMRMEIILGIARGMLYLHQDSRLRVIHRDLKASNVLLDEEMNPKISDFGLARIFEGNQTEASTNRVIGTFGYMSPEYALDGFFSVKSDVFSFGVLVLEIMSGKRNTGFYKSKVALNLLSYAWRLWNEDNAIDLIDHTLHETCNRDEALKCIKLALLCVQSDPSERPTMSSIVFTLSNDNVTLPTPRQPAFVVQGVFSSEASSSRRPESYFEITNSLEQGR</sequence>
<keyword evidence="9" id="KW-0430">Lectin</keyword>
<name>A0A6P8DKX2_PUNGR</name>
<dbReference type="Gene3D" id="1.10.510.10">
    <property type="entry name" value="Transferase(Phosphotransferase) domain 1"/>
    <property type="match status" value="2"/>
</dbReference>
<dbReference type="CDD" id="cd14066">
    <property type="entry name" value="STKc_IRAK"/>
    <property type="match status" value="2"/>
</dbReference>
<accession>A0A6P8DKX2</accession>
<dbReference type="InterPro" id="IPR000858">
    <property type="entry name" value="S_locus_glycoprot_dom"/>
</dbReference>
<dbReference type="GO" id="GO:0005886">
    <property type="term" value="C:plasma membrane"/>
    <property type="evidence" value="ECO:0007669"/>
    <property type="project" value="UniProtKB-SubCell"/>
</dbReference>
<keyword evidence="11" id="KW-0418">Kinase</keyword>
<dbReference type="InterPro" id="IPR001480">
    <property type="entry name" value="Bulb-type_lectin_dom"/>
</dbReference>
<evidence type="ECO:0000256" key="11">
    <source>
        <dbReference type="ARBA" id="ARBA00022777"/>
    </source>
</evidence>
<evidence type="ECO:0000256" key="12">
    <source>
        <dbReference type="ARBA" id="ARBA00022840"/>
    </source>
</evidence>
<evidence type="ECO:0000256" key="17">
    <source>
        <dbReference type="ARBA" id="ARBA00023180"/>
    </source>
</evidence>
<dbReference type="Pfam" id="PF01453">
    <property type="entry name" value="B_lectin"/>
    <property type="match status" value="2"/>
</dbReference>
<keyword evidence="5" id="KW-0597">Phosphoprotein</keyword>
<dbReference type="GO" id="GO:0048544">
    <property type="term" value="P:recognition of pollen"/>
    <property type="evidence" value="ECO:0007669"/>
    <property type="project" value="InterPro"/>
</dbReference>
<keyword evidence="3" id="KW-1003">Cell membrane</keyword>
<dbReference type="PROSITE" id="PS50948">
    <property type="entry name" value="PAN"/>
    <property type="match status" value="2"/>
</dbReference>
<evidence type="ECO:0000256" key="8">
    <source>
        <dbReference type="ARBA" id="ARBA00022729"/>
    </source>
</evidence>
<evidence type="ECO:0000259" key="24">
    <source>
        <dbReference type="PROSITE" id="PS50948"/>
    </source>
</evidence>
<evidence type="ECO:0000256" key="21">
    <source>
        <dbReference type="SAM" id="SignalP"/>
    </source>
</evidence>
<feature type="domain" description="Apple" evidence="24">
    <location>
        <begin position="1366"/>
        <end position="1449"/>
    </location>
</feature>
<dbReference type="PROSITE" id="PS00108">
    <property type="entry name" value="PROTEIN_KINASE_ST"/>
    <property type="match status" value="2"/>
</dbReference>
<feature type="signal peptide" evidence="21">
    <location>
        <begin position="1"/>
        <end position="46"/>
    </location>
</feature>
<dbReference type="Pfam" id="PF00954">
    <property type="entry name" value="S_locus_glycop"/>
    <property type="match status" value="2"/>
</dbReference>
<keyword evidence="8 21" id="KW-0732">Signal</keyword>
<keyword evidence="4" id="KW-0723">Serine/threonine-protein kinase</keyword>
<dbReference type="InterPro" id="IPR003609">
    <property type="entry name" value="Pan_app"/>
</dbReference>
<feature type="transmembrane region" description="Helical" evidence="20">
    <location>
        <begin position="614"/>
        <end position="635"/>
    </location>
</feature>
<dbReference type="InterPro" id="IPR008271">
    <property type="entry name" value="Ser/Thr_kinase_AS"/>
</dbReference>
<dbReference type="Pfam" id="PF08276">
    <property type="entry name" value="PAN_2"/>
    <property type="match status" value="2"/>
</dbReference>
<protein>
    <recommendedName>
        <fullName evidence="2">non-specific serine/threonine protein kinase</fullName>
        <ecNumber evidence="2">2.7.11.1</ecNumber>
    </recommendedName>
</protein>
<dbReference type="RefSeq" id="XP_031392318.1">
    <property type="nucleotide sequence ID" value="XM_031536458.1"/>
</dbReference>
<evidence type="ECO:0000256" key="16">
    <source>
        <dbReference type="ARBA" id="ARBA00023170"/>
    </source>
</evidence>
<evidence type="ECO:0000256" key="14">
    <source>
        <dbReference type="ARBA" id="ARBA00023136"/>
    </source>
</evidence>
<keyword evidence="14 20" id="KW-0472">Membrane</keyword>
<dbReference type="FunFam" id="3.30.200.20:FF:000195">
    <property type="entry name" value="G-type lectin S-receptor-like serine/threonine-protein kinase"/>
    <property type="match status" value="1"/>
</dbReference>
<evidence type="ECO:0000256" key="18">
    <source>
        <dbReference type="ARBA" id="ARBA00047899"/>
    </source>
</evidence>
<evidence type="ECO:0000256" key="15">
    <source>
        <dbReference type="ARBA" id="ARBA00023157"/>
    </source>
</evidence>
<evidence type="ECO:0000256" key="4">
    <source>
        <dbReference type="ARBA" id="ARBA00022527"/>
    </source>
</evidence>
<dbReference type="SUPFAM" id="SSF51110">
    <property type="entry name" value="alpha-D-mannose-specific plant lectins"/>
    <property type="match status" value="2"/>
</dbReference>
<dbReference type="EC" id="2.7.11.1" evidence="2"/>
<feature type="chain" id="PRO_5027789019" description="non-specific serine/threonine protein kinase" evidence="21">
    <location>
        <begin position="47"/>
        <end position="1869"/>
    </location>
</feature>
<evidence type="ECO:0000259" key="23">
    <source>
        <dbReference type="PROSITE" id="PS50927"/>
    </source>
</evidence>
<evidence type="ECO:0000256" key="20">
    <source>
        <dbReference type="SAM" id="Phobius"/>
    </source>
</evidence>
<dbReference type="Gene3D" id="3.30.200.20">
    <property type="entry name" value="Phosphorylase Kinase, domain 1"/>
    <property type="match status" value="2"/>
</dbReference>
<feature type="domain" description="Bulb-type lectin" evidence="23">
    <location>
        <begin position="1070"/>
        <end position="1193"/>
    </location>
</feature>
<dbReference type="GeneID" id="116204381"/>
<dbReference type="Gene3D" id="2.90.10.10">
    <property type="entry name" value="Bulb-type lectin domain"/>
    <property type="match status" value="2"/>
</dbReference>
<feature type="transmembrane region" description="Helical" evidence="20">
    <location>
        <begin position="1465"/>
        <end position="1486"/>
    </location>
</feature>
<dbReference type="GO" id="GO:0004674">
    <property type="term" value="F:protein serine/threonine kinase activity"/>
    <property type="evidence" value="ECO:0007669"/>
    <property type="project" value="UniProtKB-KW"/>
</dbReference>
<dbReference type="CDD" id="cd00028">
    <property type="entry name" value="B_lectin"/>
    <property type="match status" value="2"/>
</dbReference>
<feature type="transmembrane region" description="Helical" evidence="20">
    <location>
        <begin position="1043"/>
        <end position="1062"/>
    </location>
</feature>
<keyword evidence="15" id="KW-1015">Disulfide bond</keyword>
<evidence type="ECO:0000256" key="10">
    <source>
        <dbReference type="ARBA" id="ARBA00022741"/>
    </source>
</evidence>
<dbReference type="GO" id="GO:0030246">
    <property type="term" value="F:carbohydrate binding"/>
    <property type="evidence" value="ECO:0007669"/>
    <property type="project" value="UniProtKB-KW"/>
</dbReference>
<dbReference type="PANTHER" id="PTHR27002">
    <property type="entry name" value="RECEPTOR-LIKE SERINE/THREONINE-PROTEIN KINASE SD1-8"/>
    <property type="match status" value="1"/>
</dbReference>
<reference evidence="26" key="2">
    <citation type="submission" date="2025-08" db="UniProtKB">
        <authorList>
            <consortium name="RefSeq"/>
        </authorList>
    </citation>
    <scope>IDENTIFICATION</scope>
    <source>
        <tissue evidence="26">Leaf</tissue>
    </source>
</reference>
<dbReference type="InterPro" id="IPR001245">
    <property type="entry name" value="Ser-Thr/Tyr_kinase_cat_dom"/>
</dbReference>
<evidence type="ECO:0000313" key="26">
    <source>
        <dbReference type="RefSeq" id="XP_031392318.1"/>
    </source>
</evidence>
<keyword evidence="10" id="KW-0547">Nucleotide-binding</keyword>
<feature type="domain" description="Apple" evidence="24">
    <location>
        <begin position="353"/>
        <end position="438"/>
    </location>
</feature>
<organism evidence="25 26">
    <name type="scientific">Punica granatum</name>
    <name type="common">Pomegranate</name>
    <dbReference type="NCBI Taxonomy" id="22663"/>
    <lineage>
        <taxon>Eukaryota</taxon>
        <taxon>Viridiplantae</taxon>
        <taxon>Streptophyta</taxon>
        <taxon>Embryophyta</taxon>
        <taxon>Tracheophyta</taxon>
        <taxon>Spermatophyta</taxon>
        <taxon>Magnoliopsida</taxon>
        <taxon>eudicotyledons</taxon>
        <taxon>Gunneridae</taxon>
        <taxon>Pentapetalae</taxon>
        <taxon>rosids</taxon>
        <taxon>malvids</taxon>
        <taxon>Myrtales</taxon>
        <taxon>Lythraceae</taxon>
        <taxon>Punica</taxon>
    </lineage>
</organism>
<feature type="domain" description="Protein kinase" evidence="22">
    <location>
        <begin position="1548"/>
        <end position="1839"/>
    </location>
</feature>
<dbReference type="InterPro" id="IPR011009">
    <property type="entry name" value="Kinase-like_dom_sf"/>
</dbReference>
<evidence type="ECO:0000259" key="22">
    <source>
        <dbReference type="PROSITE" id="PS50011"/>
    </source>
</evidence>
<evidence type="ECO:0000256" key="13">
    <source>
        <dbReference type="ARBA" id="ARBA00022989"/>
    </source>
</evidence>
<evidence type="ECO:0000256" key="1">
    <source>
        <dbReference type="ARBA" id="ARBA00004251"/>
    </source>
</evidence>
<evidence type="ECO:0000313" key="25">
    <source>
        <dbReference type="Proteomes" id="UP000515151"/>
    </source>
</evidence>
<keyword evidence="6" id="KW-0808">Transferase</keyword>
<evidence type="ECO:0000256" key="5">
    <source>
        <dbReference type="ARBA" id="ARBA00022553"/>
    </source>
</evidence>
<dbReference type="PANTHER" id="PTHR27002:SF1111">
    <property type="entry name" value="NON-SPECIFIC SERINE_THREONINE PROTEIN KINASE"/>
    <property type="match status" value="1"/>
</dbReference>
<dbReference type="Gene3D" id="3.50.4.10">
    <property type="entry name" value="Hepatocyte Growth Factor"/>
    <property type="match status" value="1"/>
</dbReference>
<reference evidence="25" key="1">
    <citation type="journal article" date="2020" name="Plant Biotechnol. J.">
        <title>The pomegranate (Punica granatum L.) draft genome dissects genetic divergence between soft- and hard-seeded cultivars.</title>
        <authorList>
            <person name="Luo X."/>
            <person name="Li H."/>
            <person name="Wu Z."/>
            <person name="Yao W."/>
            <person name="Zhao P."/>
            <person name="Cao D."/>
            <person name="Yu H."/>
            <person name="Li K."/>
            <person name="Poudel K."/>
            <person name="Zhao D."/>
            <person name="Zhang F."/>
            <person name="Xia X."/>
            <person name="Chen L."/>
            <person name="Wang Q."/>
            <person name="Jing D."/>
            <person name="Cao S."/>
        </authorList>
    </citation>
    <scope>NUCLEOTIDE SEQUENCE [LARGE SCALE GENOMIC DNA]</scope>
    <source>
        <strain evidence="25">cv. Tunisia</strain>
    </source>
</reference>
<evidence type="ECO:0000256" key="6">
    <source>
        <dbReference type="ARBA" id="ARBA00022679"/>
    </source>
</evidence>
<evidence type="ECO:0000256" key="9">
    <source>
        <dbReference type="ARBA" id="ARBA00022734"/>
    </source>
</evidence>
<dbReference type="SMART" id="SM00108">
    <property type="entry name" value="B_lectin"/>
    <property type="match status" value="2"/>
</dbReference>
<evidence type="ECO:0000256" key="19">
    <source>
        <dbReference type="ARBA" id="ARBA00048679"/>
    </source>
</evidence>
<dbReference type="SMART" id="SM00220">
    <property type="entry name" value="S_TKc"/>
    <property type="match status" value="2"/>
</dbReference>
<comment type="catalytic activity">
    <reaction evidence="19">
        <text>L-seryl-[protein] + ATP = O-phospho-L-seryl-[protein] + ADP + H(+)</text>
        <dbReference type="Rhea" id="RHEA:17989"/>
        <dbReference type="Rhea" id="RHEA-COMP:9863"/>
        <dbReference type="Rhea" id="RHEA-COMP:11604"/>
        <dbReference type="ChEBI" id="CHEBI:15378"/>
        <dbReference type="ChEBI" id="CHEBI:29999"/>
        <dbReference type="ChEBI" id="CHEBI:30616"/>
        <dbReference type="ChEBI" id="CHEBI:83421"/>
        <dbReference type="ChEBI" id="CHEBI:456216"/>
        <dbReference type="EC" id="2.7.11.1"/>
    </reaction>
</comment>
<gene>
    <name evidence="26" type="primary">LOC116204381</name>
</gene>
<dbReference type="GO" id="GO:0005524">
    <property type="term" value="F:ATP binding"/>
    <property type="evidence" value="ECO:0007669"/>
    <property type="project" value="UniProtKB-KW"/>
</dbReference>
<dbReference type="FunFam" id="1.10.510.10:FF:000060">
    <property type="entry name" value="G-type lectin S-receptor-like serine/threonine-protein kinase"/>
    <property type="match status" value="2"/>
</dbReference>
<keyword evidence="7 20" id="KW-0812">Transmembrane</keyword>
<comment type="subcellular location">
    <subcellularLocation>
        <location evidence="1">Cell membrane</location>
        <topology evidence="1">Single-pass type I membrane protein</topology>
    </subcellularLocation>
</comment>
<proteinExistence type="predicted"/>
<dbReference type="SUPFAM" id="SSF56112">
    <property type="entry name" value="Protein kinase-like (PK-like)"/>
    <property type="match status" value="2"/>
</dbReference>
<dbReference type="Proteomes" id="UP000515151">
    <property type="component" value="Chromosome 4"/>
</dbReference>
<keyword evidence="13 20" id="KW-1133">Transmembrane helix</keyword>
<dbReference type="CDD" id="cd01098">
    <property type="entry name" value="PAN_AP_plant"/>
    <property type="match status" value="2"/>
</dbReference>
<dbReference type="PROSITE" id="PS50011">
    <property type="entry name" value="PROTEIN_KINASE_DOM"/>
    <property type="match status" value="2"/>
</dbReference>
<dbReference type="InterPro" id="IPR000719">
    <property type="entry name" value="Prot_kinase_dom"/>
</dbReference>
<dbReference type="OrthoDB" id="1741851at2759"/>
<dbReference type="Pfam" id="PF07714">
    <property type="entry name" value="PK_Tyr_Ser-Thr"/>
    <property type="match status" value="2"/>
</dbReference>
<keyword evidence="16" id="KW-0675">Receptor</keyword>
<keyword evidence="17" id="KW-0325">Glycoprotein</keyword>
<dbReference type="FunFam" id="3.30.200.20:FF:000330">
    <property type="entry name" value="G-type lectin S-receptor-like serine/threonine-protein kinase At4g03230"/>
    <property type="match status" value="1"/>
</dbReference>
<comment type="catalytic activity">
    <reaction evidence="18">
        <text>L-threonyl-[protein] + ATP = O-phospho-L-threonyl-[protein] + ADP + H(+)</text>
        <dbReference type="Rhea" id="RHEA:46608"/>
        <dbReference type="Rhea" id="RHEA-COMP:11060"/>
        <dbReference type="Rhea" id="RHEA-COMP:11605"/>
        <dbReference type="ChEBI" id="CHEBI:15378"/>
        <dbReference type="ChEBI" id="CHEBI:30013"/>
        <dbReference type="ChEBI" id="CHEBI:30616"/>
        <dbReference type="ChEBI" id="CHEBI:61977"/>
        <dbReference type="ChEBI" id="CHEBI:456216"/>
        <dbReference type="EC" id="2.7.11.1"/>
    </reaction>
</comment>
<dbReference type="SMART" id="SM00473">
    <property type="entry name" value="PAN_AP"/>
    <property type="match status" value="2"/>
</dbReference>
<dbReference type="FunFam" id="2.90.10.10:FF:000009">
    <property type="entry name" value="Receptor-like serine/threonine-protein kinase SD1-8"/>
    <property type="match status" value="1"/>
</dbReference>
<evidence type="ECO:0000256" key="2">
    <source>
        <dbReference type="ARBA" id="ARBA00012513"/>
    </source>
</evidence>
<evidence type="ECO:0000256" key="7">
    <source>
        <dbReference type="ARBA" id="ARBA00022692"/>
    </source>
</evidence>